<feature type="region of interest" description="Disordered" evidence="8">
    <location>
        <begin position="2153"/>
        <end position="2185"/>
    </location>
</feature>
<gene>
    <name evidence="10" type="ORF">BRAFLDRAFT_79788</name>
</gene>
<dbReference type="PROSITE" id="PS50835">
    <property type="entry name" value="IG_LIKE"/>
    <property type="match status" value="8"/>
</dbReference>
<evidence type="ECO:0000256" key="2">
    <source>
        <dbReference type="ARBA" id="ARBA00006692"/>
    </source>
</evidence>
<dbReference type="InterPro" id="IPR013098">
    <property type="entry name" value="Ig_I-set"/>
</dbReference>
<dbReference type="InterPro" id="IPR013783">
    <property type="entry name" value="Ig-like_fold"/>
</dbReference>
<comment type="similarity">
    <text evidence="2">Belongs to the protein kinase superfamily. CAMK Ser/Thr protein kinase family.</text>
</comment>
<dbReference type="GO" id="GO:0045989">
    <property type="term" value="P:positive regulation of striated muscle contraction"/>
    <property type="evidence" value="ECO:0007669"/>
    <property type="project" value="UniProtKB-ARBA"/>
</dbReference>
<dbReference type="InterPro" id="IPR058157">
    <property type="entry name" value="Spectrin_met"/>
</dbReference>
<dbReference type="Pfam" id="PF00435">
    <property type="entry name" value="Spectrin"/>
    <property type="match status" value="2"/>
</dbReference>
<evidence type="ECO:0000256" key="5">
    <source>
        <dbReference type="ARBA" id="ARBA00023157"/>
    </source>
</evidence>
<feature type="domain" description="Ig-like" evidence="9">
    <location>
        <begin position="1285"/>
        <end position="1373"/>
    </location>
</feature>
<dbReference type="SMART" id="SM00150">
    <property type="entry name" value="SPEC"/>
    <property type="match status" value="5"/>
</dbReference>
<keyword evidence="5" id="KW-1015">Disulfide bond</keyword>
<dbReference type="FunFam" id="2.60.40.10:FF:000425">
    <property type="entry name" value="Myosin light chain kinase"/>
    <property type="match status" value="3"/>
</dbReference>
<evidence type="ECO:0000313" key="10">
    <source>
        <dbReference type="EMBL" id="EEN53992.1"/>
    </source>
</evidence>
<evidence type="ECO:0000259" key="9">
    <source>
        <dbReference type="PROSITE" id="PS50835"/>
    </source>
</evidence>
<dbReference type="SUPFAM" id="SSF46966">
    <property type="entry name" value="Spectrin repeat"/>
    <property type="match status" value="5"/>
</dbReference>
<feature type="coiled-coil region" evidence="7">
    <location>
        <begin position="2117"/>
        <end position="2144"/>
    </location>
</feature>
<feature type="domain" description="Ig-like" evidence="9">
    <location>
        <begin position="1174"/>
        <end position="1264"/>
    </location>
</feature>
<dbReference type="STRING" id="7739.C3Z0E4"/>
<dbReference type="InterPro" id="IPR003599">
    <property type="entry name" value="Ig_sub"/>
</dbReference>
<keyword evidence="6" id="KW-0393">Immunoglobulin domain</keyword>
<dbReference type="InterPro" id="IPR036179">
    <property type="entry name" value="Ig-like_dom_sf"/>
</dbReference>
<feature type="domain" description="Ig-like" evidence="9">
    <location>
        <begin position="972"/>
        <end position="1060"/>
    </location>
</feature>
<keyword evidence="3" id="KW-0963">Cytoplasm</keyword>
<name>C3Z0E4_BRAFL</name>
<evidence type="ECO:0000256" key="1">
    <source>
        <dbReference type="ARBA" id="ARBA00004496"/>
    </source>
</evidence>
<dbReference type="InterPro" id="IPR056701">
    <property type="entry name" value="DUF7799"/>
</dbReference>
<keyword evidence="7" id="KW-0175">Coiled coil</keyword>
<protein>
    <recommendedName>
        <fullName evidence="9">Ig-like domain-containing protein</fullName>
    </recommendedName>
</protein>
<dbReference type="CDD" id="cd00176">
    <property type="entry name" value="SPEC"/>
    <property type="match status" value="3"/>
</dbReference>
<keyword evidence="4" id="KW-0677">Repeat</keyword>
<dbReference type="GO" id="GO:0004674">
    <property type="term" value="F:protein serine/threonine kinase activity"/>
    <property type="evidence" value="ECO:0007669"/>
    <property type="project" value="UniProtKB-KW"/>
</dbReference>
<feature type="domain" description="Ig-like" evidence="9">
    <location>
        <begin position="1398"/>
        <end position="1487"/>
    </location>
</feature>
<evidence type="ECO:0000256" key="3">
    <source>
        <dbReference type="ARBA" id="ARBA00022490"/>
    </source>
</evidence>
<dbReference type="FunFam" id="2.60.40.10:FF:000345">
    <property type="entry name" value="Muscle M-line assembly protein unc-89"/>
    <property type="match status" value="1"/>
</dbReference>
<feature type="domain" description="Ig-like" evidence="9">
    <location>
        <begin position="1496"/>
        <end position="1584"/>
    </location>
</feature>
<dbReference type="SMART" id="SM00409">
    <property type="entry name" value="IG"/>
    <property type="match status" value="7"/>
</dbReference>
<feature type="domain" description="Ig-like" evidence="9">
    <location>
        <begin position="1592"/>
        <end position="1680"/>
    </location>
</feature>
<dbReference type="SMART" id="SM00408">
    <property type="entry name" value="IGc2"/>
    <property type="match status" value="7"/>
</dbReference>
<dbReference type="GO" id="GO:0060298">
    <property type="term" value="P:positive regulation of sarcomere organization"/>
    <property type="evidence" value="ECO:0007669"/>
    <property type="project" value="UniProtKB-ARBA"/>
</dbReference>
<dbReference type="FunFam" id="2.60.40.10:FF:000080">
    <property type="entry name" value="Myosin light chain kinase, smooth muscle"/>
    <property type="match status" value="1"/>
</dbReference>
<dbReference type="Pfam" id="PF07679">
    <property type="entry name" value="I-set"/>
    <property type="match status" value="8"/>
</dbReference>
<dbReference type="InterPro" id="IPR002017">
    <property type="entry name" value="Spectrin_repeat"/>
</dbReference>
<dbReference type="InterPro" id="IPR003598">
    <property type="entry name" value="Ig_sub2"/>
</dbReference>
<evidence type="ECO:0000256" key="7">
    <source>
        <dbReference type="SAM" id="Coils"/>
    </source>
</evidence>
<dbReference type="Pfam" id="PF25101">
    <property type="entry name" value="Spectrin_7"/>
    <property type="match status" value="1"/>
</dbReference>
<comment type="subcellular location">
    <subcellularLocation>
        <location evidence="1">Cytoplasm</location>
    </subcellularLocation>
</comment>
<organism>
    <name type="scientific">Branchiostoma floridae</name>
    <name type="common">Florida lancelet</name>
    <name type="synonym">Amphioxus</name>
    <dbReference type="NCBI Taxonomy" id="7739"/>
    <lineage>
        <taxon>Eukaryota</taxon>
        <taxon>Metazoa</taxon>
        <taxon>Chordata</taxon>
        <taxon>Cephalochordata</taxon>
        <taxon>Leptocardii</taxon>
        <taxon>Amphioxiformes</taxon>
        <taxon>Branchiostomatidae</taxon>
        <taxon>Branchiostoma</taxon>
    </lineage>
</organism>
<evidence type="ECO:0000256" key="6">
    <source>
        <dbReference type="ARBA" id="ARBA00023319"/>
    </source>
</evidence>
<dbReference type="Gene3D" id="2.60.40.10">
    <property type="entry name" value="Immunoglobulins"/>
    <property type="match status" value="8"/>
</dbReference>
<dbReference type="InterPro" id="IPR007110">
    <property type="entry name" value="Ig-like_dom"/>
</dbReference>
<dbReference type="FunFam" id="2.60.40.10:FF:000107">
    <property type="entry name" value="Myosin, light chain kinase a"/>
    <property type="match status" value="2"/>
</dbReference>
<dbReference type="eggNOG" id="KOG0613">
    <property type="taxonomic scope" value="Eukaryota"/>
</dbReference>
<dbReference type="InterPro" id="IPR018159">
    <property type="entry name" value="Spectrin/alpha-actinin"/>
</dbReference>
<evidence type="ECO:0000256" key="4">
    <source>
        <dbReference type="ARBA" id="ARBA00022737"/>
    </source>
</evidence>
<reference evidence="10" key="1">
    <citation type="journal article" date="2008" name="Nature">
        <title>The amphioxus genome and the evolution of the chordate karyotype.</title>
        <authorList>
            <consortium name="US DOE Joint Genome Institute (JGI-PGF)"/>
            <person name="Putnam N.H."/>
            <person name="Butts T."/>
            <person name="Ferrier D.E.K."/>
            <person name="Furlong R.F."/>
            <person name="Hellsten U."/>
            <person name="Kawashima T."/>
            <person name="Robinson-Rechavi M."/>
            <person name="Shoguchi E."/>
            <person name="Terry A."/>
            <person name="Yu J.-K."/>
            <person name="Benito-Gutierrez E.L."/>
            <person name="Dubchak I."/>
            <person name="Garcia-Fernandez J."/>
            <person name="Gibson-Brown J.J."/>
            <person name="Grigoriev I.V."/>
            <person name="Horton A.C."/>
            <person name="de Jong P.J."/>
            <person name="Jurka J."/>
            <person name="Kapitonov V.V."/>
            <person name="Kohara Y."/>
            <person name="Kuroki Y."/>
            <person name="Lindquist E."/>
            <person name="Lucas S."/>
            <person name="Osoegawa K."/>
            <person name="Pennacchio L.A."/>
            <person name="Salamov A.A."/>
            <person name="Satou Y."/>
            <person name="Sauka-Spengler T."/>
            <person name="Schmutz J."/>
            <person name="Shin-I T."/>
            <person name="Toyoda A."/>
            <person name="Bronner-Fraser M."/>
            <person name="Fujiyama A."/>
            <person name="Holland L.Z."/>
            <person name="Holland P.W.H."/>
            <person name="Satoh N."/>
            <person name="Rokhsar D.S."/>
        </authorList>
    </citation>
    <scope>NUCLEOTIDE SEQUENCE [LARGE SCALE GENOMIC DNA]</scope>
    <source>
        <strain evidence="10">S238N-H82</strain>
        <tissue evidence="10">Testes</tissue>
    </source>
</reference>
<dbReference type="GO" id="GO:0055013">
    <property type="term" value="P:cardiac muscle cell development"/>
    <property type="evidence" value="ECO:0007669"/>
    <property type="project" value="UniProtKB-ARBA"/>
</dbReference>
<evidence type="ECO:0000256" key="8">
    <source>
        <dbReference type="SAM" id="MobiDB-lite"/>
    </source>
</evidence>
<proteinExistence type="inferred from homology"/>
<dbReference type="GO" id="GO:0031672">
    <property type="term" value="C:A band"/>
    <property type="evidence" value="ECO:0007669"/>
    <property type="project" value="UniProtKB-ARBA"/>
</dbReference>
<feature type="domain" description="Ig-like" evidence="9">
    <location>
        <begin position="1919"/>
        <end position="1958"/>
    </location>
</feature>
<dbReference type="SUPFAM" id="SSF48726">
    <property type="entry name" value="Immunoglobulin"/>
    <property type="match status" value="8"/>
</dbReference>
<dbReference type="InParanoid" id="C3Z0E4"/>
<dbReference type="eggNOG" id="KOG4240">
    <property type="taxonomic scope" value="Eukaryota"/>
</dbReference>
<dbReference type="PANTHER" id="PTHR47633">
    <property type="entry name" value="IMMUNOGLOBULIN"/>
    <property type="match status" value="1"/>
</dbReference>
<dbReference type="EMBL" id="GG666568">
    <property type="protein sequence ID" value="EEN53992.1"/>
    <property type="molecule type" value="Genomic_DNA"/>
</dbReference>
<dbReference type="Gene3D" id="1.20.58.60">
    <property type="match status" value="6"/>
</dbReference>
<feature type="coiled-coil region" evidence="7">
    <location>
        <begin position="706"/>
        <end position="733"/>
    </location>
</feature>
<dbReference type="Pfam" id="PF25075">
    <property type="entry name" value="DUF7799"/>
    <property type="match status" value="1"/>
</dbReference>
<feature type="domain" description="Ig-like" evidence="9">
    <location>
        <begin position="1802"/>
        <end position="1911"/>
    </location>
</feature>
<dbReference type="PANTHER" id="PTHR47633:SF4">
    <property type="entry name" value="MYOPALLADIN ISOFORM X1"/>
    <property type="match status" value="1"/>
</dbReference>
<sequence>MPGLLEVGRSLEEAKRLKKQHEDLMGKLKGKQGHVNELLHQADNVVINKEPDLDVYEAMAESLGEAWKDLNAQLEDRRLLLDAAILFHESVKQFTDKLNMAHRLFSPLTLPQDVDTIRLQLQKHHQTKKEILEASMETMNRGQVLLDRMHDMGTHIESKHTTTAACYGVEHMLENLHDRRRHMEEVWALQKLRLEKSLQLCIWKQEVNDPMYDQVKRLLRVAESFIVGGHYDSPTIQSMAGNLHVQWETFMDRLDRRTKYLQMAFDFYQRAGELFTWLTGVVDTFLAMHADMGTILPAALEFLSNHERLEKDMKDREPQVDIVLQAAEEFMKTGAVEAHECDVKTRDIQAHWGRVGRVVRKRIGLGAIYVAFHKLARRLANEMDDLDELLKRTPTDGTKGLEIAIHRHDDQWKEVQEAFTVMERKGREFLSEVKLVRDDPQLDTERAVLCVETLLEHFGERKRTIQDQRTGWQQKLQAEEEFKQDWLRFMQEVKKTIEWIMSLEREIFPTSGAELGTNLEDAVDLQDKLRKFMPTAEKTSEVVEGHVKTAEMLAARGETGPQKESLIMDLLRVHQRFQARLAEYILLLEMAIAFFDNINKLNMLIDKADKDFKQTSPQDAKQVEDFLRQHEAVKKDVSKVFDHTTDSGEKIVLRVRENEGVDAARVTVEQALTMLDMRRIQWLKEWEEHRRRLEQGIKMCQLLKDIEKLREQLSELADQLLEFQTQLKEAKTSHTISIIVQKFDDFTSQVTAFRYRFEGLSGQVDEALKEGWDNLAPLLSQRKDLRDRWHRFLQDFDAFGTRLPLAQQLFTNMQEDFDAFGTRLPLAQQLFTNMQEIEAWLVETTKMLFELEQQARAVKTKEEAKALLPPVEQKAKEAEMQEGRVRYVSELSVRVHGKDEGEKATRHVVVQFHEVRETITYVRTEIKTKMQTLPSKHDLDMKPQIEVIKKVETPTKFELLSPPPPKKKVVPPSFAQKLTSAVVDEGSPFRFECCVEGDPTPAITWYKDNDNIASSSIYETAFINNVASLTIAEVFVEDEARYMCKASNPGGQAICSAKLTVKAHAFLSDMTAARSSSASPVSLESSLGKVSFRDPGDGAYAPASGAEHEPEHVLRFSVSCFPRSPGDGAAAPASGAEHEPEHVLRFSVSCFPCSPGDGAAAPASAMETEPPPQPPVLNMNLQDIQVMEGEEITLVVKVTAHPQPDVYWFCDGQPVKESSGVRIVLQGVDTFSLVIKEAYPEDSGMYSFLAKNAHGEAHGSCKVTVERYAETTDTEVLSDSEHVAPTVYETLRDRDVLEGSKIRMDCVIIGTPEPEIIWYFKDKPLKESHNKMLLFEGDKCSLVINEARYSDRGEYKCVAINPAGKAETAMTLEVEPLPATDGYLTDESKLAPKKPDIPPVFVQNFEERIYYEGAEARLTCRVQGRPAPTVTWYKDDVQVVPTGHIRIVQIGDTHSVMFKHVGEEDYGIYMCVAANRAGSVSRCGHVSLKGPGMEPPRFTQELADARGVEGTPVGLVCRVTGKPDPSVVFYRDGNVIHESEDFKIVIQGDLCSLLIPEVLVQDEGTYMARAVNPAGEASTSAVLRVEGELRAPTFIRKLDKQLKVKEGRVVMLEVMVDGCPKPKVKWFMDEEPVMSQDYDIVVDGGRHALTIKEVFDEDAGVFKCRAKNSQGEVLCTCQLSVDRSPAGIPAGRIFPAGIPAGKTFSCRNSCRNFLQDKEKRTLLDVQGDAPLAKGMCLPLLGDAPPGMSWWSFGIEDDSMSGGMSPDEAPKSKATCRCTQPSALCTFVVRVPEPPIIRNMEPPKFVQPIRSIAVVEGKRAEFEGLVTGDRQTIPIVQSVTPFSIGCFLGDPQPEVTWYKDGQDCSQNPDFEITYIEGQTKLVIPEVFDEDAGKYTCKAKNQAGTAASTAELVVKAVTEPPDFTQRLQSMQASEGAQVRLEVRISGVPTPEIKWFREGAEIQSSHDFQGFEPGPSEVREAVVSAAARRAVGGVQYGEQTVSTQQVAVAEEERRRAIQTSQQQVTVTEQQTTSVKTSRRSEQVVTRDLASEKVVSAIDTTPIDWNGKKRPPAPAKKVRTFTPEELSEIKQMREEVTLRVEGQEMMRAKGTVISAIEKSPIQWEIRRMQEEKRRKEEAERAAAEAAAMEIVEVQMEVEEAQAPPPAPPAEPEAMETGISQPVFQKVRLS</sequence>
<accession>C3Z0E4</accession>